<evidence type="ECO:0000313" key="1">
    <source>
        <dbReference type="EMBL" id="MCC1483386.1"/>
    </source>
</evidence>
<name>A0ABS8EKD5_9FLAO</name>
<accession>A0ABS8EKD5</accession>
<evidence type="ECO:0000313" key="2">
    <source>
        <dbReference type="Proteomes" id="UP000778797"/>
    </source>
</evidence>
<protein>
    <submittedName>
        <fullName evidence="1">Uncharacterized protein</fullName>
    </submittedName>
</protein>
<dbReference type="Proteomes" id="UP000778797">
    <property type="component" value="Unassembled WGS sequence"/>
</dbReference>
<comment type="caution">
    <text evidence="1">The sequence shown here is derived from an EMBL/GenBank/DDBJ whole genome shotgun (WGS) entry which is preliminary data.</text>
</comment>
<reference evidence="2" key="1">
    <citation type="submission" date="2021-03" db="EMBL/GenBank/DDBJ databases">
        <title>Genome of Cognatishimia sp. F0-27.</title>
        <authorList>
            <person name="Ping X."/>
        </authorList>
    </citation>
    <scope>NUCLEOTIDE SEQUENCE [LARGE SCALE GENOMIC DNA]</scope>
    <source>
        <strain evidence="2">E313</strain>
    </source>
</reference>
<keyword evidence="2" id="KW-1185">Reference proteome</keyword>
<organism evidence="1 2">
    <name type="scientific">Winogradskyella immobilis</name>
    <dbReference type="NCBI Taxonomy" id="2816852"/>
    <lineage>
        <taxon>Bacteria</taxon>
        <taxon>Pseudomonadati</taxon>
        <taxon>Bacteroidota</taxon>
        <taxon>Flavobacteriia</taxon>
        <taxon>Flavobacteriales</taxon>
        <taxon>Flavobacteriaceae</taxon>
        <taxon>Winogradskyella</taxon>
    </lineage>
</organism>
<dbReference type="RefSeq" id="WP_227475834.1">
    <property type="nucleotide sequence ID" value="NZ_JAFMPT010000002.1"/>
</dbReference>
<reference evidence="2" key="2">
    <citation type="submission" date="2023-07" db="EMBL/GenBank/DDBJ databases">
        <title>Genome of Winogradskyella sp. E313.</title>
        <authorList>
            <person name="Zhou Y."/>
        </authorList>
    </citation>
    <scope>NUCLEOTIDE SEQUENCE [LARGE SCALE GENOMIC DNA]</scope>
    <source>
        <strain evidence="2">E313</strain>
    </source>
</reference>
<proteinExistence type="predicted"/>
<sequence>MKNPKQSKTASDFLFSVISKPAKTISKQLLQNKSHYHDELVKVSHFNANY</sequence>
<dbReference type="EMBL" id="JAFMPT010000002">
    <property type="protein sequence ID" value="MCC1483386.1"/>
    <property type="molecule type" value="Genomic_DNA"/>
</dbReference>
<gene>
    <name evidence="1" type="ORF">J1C55_02175</name>
</gene>